<keyword evidence="3" id="KW-1185">Reference proteome</keyword>
<protein>
    <submittedName>
        <fullName evidence="2">Uncharacterized protein</fullName>
    </submittedName>
</protein>
<reference evidence="3" key="1">
    <citation type="journal article" date="2019" name="Int. J. Syst. Evol. Microbiol.">
        <title>The Global Catalogue of Microorganisms (GCM) 10K type strain sequencing project: providing services to taxonomists for standard genome sequencing and annotation.</title>
        <authorList>
            <consortium name="The Broad Institute Genomics Platform"/>
            <consortium name="The Broad Institute Genome Sequencing Center for Infectious Disease"/>
            <person name="Wu L."/>
            <person name="Ma J."/>
        </authorList>
    </citation>
    <scope>NUCLEOTIDE SEQUENCE [LARGE SCALE GENOMIC DNA]</scope>
    <source>
        <strain evidence="3">CCM 7224</strain>
    </source>
</reference>
<accession>A0ABV9UND8</accession>
<name>A0ABV9UND8_9ACTN</name>
<organism evidence="2 3">
    <name type="scientific">Streptomyces mauvecolor</name>
    <dbReference type="NCBI Taxonomy" id="58345"/>
    <lineage>
        <taxon>Bacteria</taxon>
        <taxon>Bacillati</taxon>
        <taxon>Actinomycetota</taxon>
        <taxon>Actinomycetes</taxon>
        <taxon>Kitasatosporales</taxon>
        <taxon>Streptomycetaceae</taxon>
        <taxon>Streptomyces</taxon>
    </lineage>
</organism>
<gene>
    <name evidence="2" type="ORF">ACFPFX_11455</name>
</gene>
<evidence type="ECO:0000313" key="2">
    <source>
        <dbReference type="EMBL" id="MFC4956910.1"/>
    </source>
</evidence>
<comment type="caution">
    <text evidence="2">The sequence shown here is derived from an EMBL/GenBank/DDBJ whole genome shotgun (WGS) entry which is preliminary data.</text>
</comment>
<sequence length="176" mass="19035">MAVPLDADGEDGHRPDYPPKTPPPPKKPVEPPRPEGATLRSMLVRPRLAARIANRRAANWTLENAPWEPAKAARHVIGKLAGWGYHLDTDREAGITAVTVLLTRAALTDGGRRVSLHLADQDHQALILVLSHQAGHAPEDERLLREVTALGVASCGTDTDQADGGRRRWALADLDG</sequence>
<dbReference type="Proteomes" id="UP001595834">
    <property type="component" value="Unassembled WGS sequence"/>
</dbReference>
<dbReference type="RefSeq" id="WP_344380229.1">
    <property type="nucleotide sequence ID" value="NZ_BAAASQ010000038.1"/>
</dbReference>
<proteinExistence type="predicted"/>
<dbReference type="EMBL" id="JBHSIZ010000011">
    <property type="protein sequence ID" value="MFC4956910.1"/>
    <property type="molecule type" value="Genomic_DNA"/>
</dbReference>
<evidence type="ECO:0000256" key="1">
    <source>
        <dbReference type="SAM" id="MobiDB-lite"/>
    </source>
</evidence>
<evidence type="ECO:0000313" key="3">
    <source>
        <dbReference type="Proteomes" id="UP001595834"/>
    </source>
</evidence>
<feature type="region of interest" description="Disordered" evidence="1">
    <location>
        <begin position="1"/>
        <end position="38"/>
    </location>
</feature>